<dbReference type="WBParaSite" id="MCU_009419-RA">
    <property type="protein sequence ID" value="MCU_009419-RA"/>
    <property type="gene ID" value="MCU_009419"/>
</dbReference>
<feature type="region of interest" description="Disordered" evidence="1">
    <location>
        <begin position="263"/>
        <end position="284"/>
    </location>
</feature>
<name>A0A5K3FRM2_MESCO</name>
<evidence type="ECO:0000313" key="2">
    <source>
        <dbReference type="WBParaSite" id="MCU_009419-RA"/>
    </source>
</evidence>
<dbReference type="AlphaFoldDB" id="A0A5K3FRM2"/>
<protein>
    <submittedName>
        <fullName evidence="2">Mon2_C domain-containing protein</fullName>
    </submittedName>
</protein>
<reference evidence="2" key="1">
    <citation type="submission" date="2019-11" db="UniProtKB">
        <authorList>
            <consortium name="WormBaseParasite"/>
        </authorList>
    </citation>
    <scope>IDENTIFICATION</scope>
</reference>
<accession>A0A5K3FRM2</accession>
<organism evidence="2">
    <name type="scientific">Mesocestoides corti</name>
    <name type="common">Flatworm</name>
    <dbReference type="NCBI Taxonomy" id="53468"/>
    <lineage>
        <taxon>Eukaryota</taxon>
        <taxon>Metazoa</taxon>
        <taxon>Spiralia</taxon>
        <taxon>Lophotrochozoa</taxon>
        <taxon>Platyhelminthes</taxon>
        <taxon>Cestoda</taxon>
        <taxon>Eucestoda</taxon>
        <taxon>Cyclophyllidea</taxon>
        <taxon>Mesocestoididae</taxon>
        <taxon>Mesocestoides</taxon>
    </lineage>
</organism>
<sequence>MRTVDTETAMWRLALALEVMFKVISLPDLLVNICATFDLANPQSRVFRGLVTTASGFVQSTLLASHVPNRDSVGAPSGMSAGHQPSQKPALIYRGGNFVIADVQKFAILELLDRLEPPCLPEGYSLRLAISCLLQFVWSLQHVIQRVKSSDKPQTEHKMLKLSWTGLLPALSLLLEACADEKLTDSFLLAESVMVVLSSLCGLGDSREAFVASICKSALPSLSVLSERLSPKHRQPPQVCDEATDRSPVVIVVNANHGPGNLSLEVSSSSSSGGSSVDVPPGTNGSQAPSSLFITAKHIQISKSLLELAKTNGSLLESSWFPVLTTMQQLVWMLGLRAAPSATGSSMSNAQNAPTPMSLDTSFFENASAPNIATQGGGVVSKVISELPTLSQTLSFVFEQSKNFDEIALGYLIRALCSVASETLEISTTNR</sequence>
<feature type="compositionally biased region" description="Low complexity" evidence="1">
    <location>
        <begin position="267"/>
        <end position="276"/>
    </location>
</feature>
<evidence type="ECO:0000256" key="1">
    <source>
        <dbReference type="SAM" id="MobiDB-lite"/>
    </source>
</evidence>
<proteinExistence type="predicted"/>